<feature type="domain" description="Non-reducing end beta-L-arabinofuranosidase-like GH127 middle" evidence="2">
    <location>
        <begin position="410"/>
        <end position="504"/>
    </location>
</feature>
<evidence type="ECO:0000259" key="2">
    <source>
        <dbReference type="Pfam" id="PF20736"/>
    </source>
</evidence>
<evidence type="ECO:0000259" key="1">
    <source>
        <dbReference type="Pfam" id="PF07944"/>
    </source>
</evidence>
<evidence type="ECO:0000313" key="3">
    <source>
        <dbReference type="EMBL" id="EMS72993.1"/>
    </source>
</evidence>
<name>S0FWR2_RUMCE</name>
<evidence type="ECO:0000313" key="4">
    <source>
        <dbReference type="Proteomes" id="UP000014155"/>
    </source>
</evidence>
<keyword evidence="4" id="KW-1185">Reference proteome</keyword>
<organism evidence="3 4">
    <name type="scientific">Ruminiclostridium cellobioparum subsp. termitidis CT1112</name>
    <dbReference type="NCBI Taxonomy" id="1195236"/>
    <lineage>
        <taxon>Bacteria</taxon>
        <taxon>Bacillati</taxon>
        <taxon>Bacillota</taxon>
        <taxon>Clostridia</taxon>
        <taxon>Eubacteriales</taxon>
        <taxon>Oscillospiraceae</taxon>
        <taxon>Ruminiclostridium</taxon>
    </lineage>
</organism>
<dbReference type="PANTHER" id="PTHR31151">
    <property type="entry name" value="PROLINE-TRNA LIGASE (DUF1680)"/>
    <property type="match status" value="1"/>
</dbReference>
<dbReference type="PATRIC" id="fig|1195236.3.peg.1342"/>
<dbReference type="RefSeq" id="WP_004624486.1">
    <property type="nucleotide sequence ID" value="NZ_AORV01000023.1"/>
</dbReference>
<proteinExistence type="predicted"/>
<dbReference type="EMBL" id="AORV01000023">
    <property type="protein sequence ID" value="EMS72993.1"/>
    <property type="molecule type" value="Genomic_DNA"/>
</dbReference>
<dbReference type="eggNOG" id="COG3533">
    <property type="taxonomic scope" value="Bacteria"/>
</dbReference>
<dbReference type="Proteomes" id="UP000014155">
    <property type="component" value="Unassembled WGS sequence"/>
</dbReference>
<dbReference type="SUPFAM" id="SSF48208">
    <property type="entry name" value="Six-hairpin glycosidases"/>
    <property type="match status" value="1"/>
</dbReference>
<dbReference type="InterPro" id="IPR049046">
    <property type="entry name" value="Beta-AFase-like_GH127_middle"/>
</dbReference>
<feature type="domain" description="Non-reducing end beta-L-arabinofuranosidase-like GH127 catalytic" evidence="1">
    <location>
        <begin position="102"/>
        <end position="396"/>
    </location>
</feature>
<reference evidence="3 4" key="1">
    <citation type="journal article" date="2013" name="Genome Announc.">
        <title>Draft Genome Sequence of the Cellulolytic, Mesophilic, Anaerobic Bacterium Clostridium termitidis Strain CT1112 (DSM 5398).</title>
        <authorList>
            <person name="Lal S."/>
            <person name="Ramachandran U."/>
            <person name="Zhang X."/>
            <person name="Munir R."/>
            <person name="Sparling R."/>
            <person name="Levin D.B."/>
        </authorList>
    </citation>
    <scope>NUCLEOTIDE SEQUENCE [LARGE SCALE GENOMIC DNA]</scope>
    <source>
        <strain evidence="3 4">CT1112</strain>
    </source>
</reference>
<accession>S0FWR2</accession>
<dbReference type="InterPro" id="IPR012878">
    <property type="entry name" value="Beta-AFase-like_GH127_cat"/>
</dbReference>
<dbReference type="InterPro" id="IPR008928">
    <property type="entry name" value="6-hairpin_glycosidase_sf"/>
</dbReference>
<dbReference type="PANTHER" id="PTHR31151:SF0">
    <property type="entry name" value="PROLINE-TRNA LIGASE (DUF1680)"/>
    <property type="match status" value="1"/>
</dbReference>
<dbReference type="Pfam" id="PF07944">
    <property type="entry name" value="Beta-AFase-like_GH127_cat"/>
    <property type="match status" value="1"/>
</dbReference>
<dbReference type="GO" id="GO:0005975">
    <property type="term" value="P:carbohydrate metabolic process"/>
    <property type="evidence" value="ECO:0007669"/>
    <property type="project" value="InterPro"/>
</dbReference>
<protein>
    <submittedName>
        <fullName evidence="3">Uncharacterized protein</fullName>
    </submittedName>
</protein>
<dbReference type="Pfam" id="PF20736">
    <property type="entry name" value="Glyco_hydro127M"/>
    <property type="match status" value="1"/>
</dbReference>
<dbReference type="STRING" id="1195236.CTER_1044"/>
<gene>
    <name evidence="3" type="ORF">CTER_1044</name>
</gene>
<dbReference type="AlphaFoldDB" id="S0FWR2"/>
<sequence>MSHTNYYINAGELEEASQSTLPLGAVKPTGWVYNQMSIQADGLTGHLDEFWDSVGSYSGWLGGTGENWERGPYYCDGLVPLAYLLENEKLIEKAGKWIEWTLNSQTEDGNFGPGDNEDWWPRMVMLKVLIQYFEAKGDERVPKFMDNYFQFQNRNIIEKPLQSWGKARGGELIYCIHWLYKRTGQDYLLKLAEIIHKQTTDWTGIFCKFPFIRPTNFYYHWDKELYHYGTDKVMKLYHETHIVNIVMGIKEPGLFYRQSKLDIHREAVYKAIENLTQYHGFVNGLFSGDEHLSGNNPSQGSELCSVTEYMFSLQTLLEVFEEVKLADILEKLAYNALPATITKDFKGHQYDQQPNQVLVTKAKRNWFNNREDANIFGLEPNFGCCLANMHQGWPKFVKNFWMATADGGLAAVVYGPCTVAAKVGNDVDVTLKEETEYPFDDMIKIKFECSQSVGFPLKLRIPGWCTRATASINGCDMVDSEGGRYLVIDREWHDGDFVILTFPMNIRVSHWYQNSVGIERGPLVYALKIGEQWEKLKGREPYSDWEVYPTTPWNYALEIDTDCPDNSFKVVKNEVGYQPFDSVNPPIILKGWGRRLPEWKLENNSAGDLPMSPVSSDEPAEIIELIPYGAAKLRISQFPYIEREKEINK</sequence>
<comment type="caution">
    <text evidence="3">The sequence shown here is derived from an EMBL/GenBank/DDBJ whole genome shotgun (WGS) entry which is preliminary data.</text>
</comment>